<dbReference type="STRING" id="3775.A0A1Q3D1U4"/>
<dbReference type="InterPro" id="IPR049914">
    <property type="entry name" value="PHD1-3/5-6"/>
</dbReference>
<evidence type="ECO:0000259" key="7">
    <source>
        <dbReference type="Pfam" id="PF23121"/>
    </source>
</evidence>
<dbReference type="PANTHER" id="PTHR33304">
    <property type="match status" value="1"/>
</dbReference>
<dbReference type="InParanoid" id="A0A1Q3D1U4"/>
<dbReference type="Proteomes" id="UP000187406">
    <property type="component" value="Unassembled WGS sequence"/>
</dbReference>
<dbReference type="SUPFAM" id="SSF57903">
    <property type="entry name" value="FYVE/PHD zinc finger"/>
    <property type="match status" value="1"/>
</dbReference>
<dbReference type="Pfam" id="PF23121">
    <property type="entry name" value="SPOC_AIPP2"/>
    <property type="match status" value="1"/>
</dbReference>
<dbReference type="InterPro" id="IPR056280">
    <property type="entry name" value="AIPP2-like_SPOC"/>
</dbReference>
<dbReference type="OrthoDB" id="651601at2759"/>
<feature type="region of interest" description="Disordered" evidence="6">
    <location>
        <begin position="84"/>
        <end position="106"/>
    </location>
</feature>
<evidence type="ECO:0000256" key="4">
    <source>
        <dbReference type="ARBA" id="ARBA00023015"/>
    </source>
</evidence>
<protein>
    <recommendedName>
        <fullName evidence="7">AIPP2-like SPOC-like domain-containing protein</fullName>
    </recommendedName>
</protein>
<organism evidence="8 9">
    <name type="scientific">Cephalotus follicularis</name>
    <name type="common">Albany pitcher plant</name>
    <dbReference type="NCBI Taxonomy" id="3775"/>
    <lineage>
        <taxon>Eukaryota</taxon>
        <taxon>Viridiplantae</taxon>
        <taxon>Streptophyta</taxon>
        <taxon>Embryophyta</taxon>
        <taxon>Tracheophyta</taxon>
        <taxon>Spermatophyta</taxon>
        <taxon>Magnoliopsida</taxon>
        <taxon>eudicotyledons</taxon>
        <taxon>Gunneridae</taxon>
        <taxon>Pentapetalae</taxon>
        <taxon>rosids</taxon>
        <taxon>fabids</taxon>
        <taxon>Oxalidales</taxon>
        <taxon>Cephalotaceae</taxon>
        <taxon>Cephalotus</taxon>
    </lineage>
</organism>
<evidence type="ECO:0000313" key="8">
    <source>
        <dbReference type="EMBL" id="GAV86449.1"/>
    </source>
</evidence>
<gene>
    <name evidence="8" type="ORF">CFOL_v3_29879</name>
</gene>
<dbReference type="InterPro" id="IPR011011">
    <property type="entry name" value="Znf_FYVE_PHD"/>
</dbReference>
<accession>A0A1Q3D1U4</accession>
<dbReference type="EMBL" id="BDDD01003911">
    <property type="protein sequence ID" value="GAV86449.1"/>
    <property type="molecule type" value="Genomic_DNA"/>
</dbReference>
<reference evidence="9" key="1">
    <citation type="submission" date="2016-04" db="EMBL/GenBank/DDBJ databases">
        <title>Cephalotus genome sequencing.</title>
        <authorList>
            <person name="Fukushima K."/>
            <person name="Hasebe M."/>
            <person name="Fang X."/>
        </authorList>
    </citation>
    <scope>NUCLEOTIDE SEQUENCE [LARGE SCALE GENOMIC DNA]</scope>
    <source>
        <strain evidence="9">cv. St1</strain>
    </source>
</reference>
<keyword evidence="9" id="KW-1185">Reference proteome</keyword>
<keyword evidence="2" id="KW-0863">Zinc-finger</keyword>
<evidence type="ECO:0000256" key="1">
    <source>
        <dbReference type="ARBA" id="ARBA00022723"/>
    </source>
</evidence>
<evidence type="ECO:0000256" key="5">
    <source>
        <dbReference type="ARBA" id="ARBA00023163"/>
    </source>
</evidence>
<evidence type="ECO:0000256" key="2">
    <source>
        <dbReference type="ARBA" id="ARBA00022771"/>
    </source>
</evidence>
<evidence type="ECO:0000256" key="6">
    <source>
        <dbReference type="SAM" id="MobiDB-lite"/>
    </source>
</evidence>
<keyword evidence="4" id="KW-0805">Transcription regulation</keyword>
<dbReference type="Gene3D" id="3.30.40.10">
    <property type="entry name" value="Zinc/RING finger domain, C3HC4 (zinc finger)"/>
    <property type="match status" value="1"/>
</dbReference>
<sequence>MQGKTCDLCGDVGFEEHIVTCNQCTAREHIYCTRYNSLIIPHTWYCYECCLVSAKLGSKDTFPDASESNPINGINLESKECKNSESLLGGEEPTHAPIPVRNDTFSEEKAWEIPENKEIGNEESLLGEGEQPHALNHARKNESSTERAKEILQNKETENEQSFLDEGEQTIASDNARKNASEARAQEGTANALSTFSVTLKPAPNHSGGDGSKARARQAMGRALPTSLLTAKSPCPFQRSGDKFHGDAKLKSSGVQERHLSYNLLHYEKYPSNRPKLEATWNGCFKIHHMIAPDKIFSGFRAHLPCKFDRKVYDFSKQMPKILQFKLIRRTDIWEEIFQHDCAFGYNISLYFFPGNFNRAKHIYVHLLRFIEMQDMVMKCCLEGVELFVFTSKQLCYAEELKWAPFFWGVFRAVKENIVTAPPIDELFKAHAQTSAGKDGHVAATPSADELIEVHVQTCAGKHNHTAAIPSSGLFNVHVQTSNAEKKVRLHSSEAKKMRTIDLNALPVFSGIDAAHEVIFQNSLSNLVEIPIYQVTAADNVDKRDDKGRVVSGS</sequence>
<dbReference type="PANTHER" id="PTHR33304:SF36">
    <property type="entry name" value="GB|AAF26970.1-RELATED"/>
    <property type="match status" value="1"/>
</dbReference>
<dbReference type="GO" id="GO:0140566">
    <property type="term" value="F:histone reader activity"/>
    <property type="evidence" value="ECO:0007669"/>
    <property type="project" value="InterPro"/>
</dbReference>
<dbReference type="GO" id="GO:0034244">
    <property type="term" value="P:negative regulation of transcription elongation by RNA polymerase II"/>
    <property type="evidence" value="ECO:0007669"/>
    <property type="project" value="InterPro"/>
</dbReference>
<comment type="caution">
    <text evidence="8">The sequence shown here is derived from an EMBL/GenBank/DDBJ whole genome shotgun (WGS) entry which is preliminary data.</text>
</comment>
<keyword evidence="5" id="KW-0804">Transcription</keyword>
<name>A0A1Q3D1U4_CEPFO</name>
<keyword evidence="1" id="KW-0479">Metal-binding</keyword>
<keyword evidence="3" id="KW-0862">Zinc</keyword>
<evidence type="ECO:0000256" key="3">
    <source>
        <dbReference type="ARBA" id="ARBA00022833"/>
    </source>
</evidence>
<feature type="domain" description="AIPP2-like SPOC-like" evidence="7">
    <location>
        <begin position="281"/>
        <end position="411"/>
    </location>
</feature>
<evidence type="ECO:0000313" key="9">
    <source>
        <dbReference type="Proteomes" id="UP000187406"/>
    </source>
</evidence>
<dbReference type="AlphaFoldDB" id="A0A1Q3D1U4"/>
<dbReference type="GO" id="GO:0008270">
    <property type="term" value="F:zinc ion binding"/>
    <property type="evidence" value="ECO:0007669"/>
    <property type="project" value="UniProtKB-KW"/>
</dbReference>
<proteinExistence type="predicted"/>
<dbReference type="InterPro" id="IPR013083">
    <property type="entry name" value="Znf_RING/FYVE/PHD"/>
</dbReference>